<dbReference type="GO" id="GO:0050151">
    <property type="term" value="F:oleate hydratase activity"/>
    <property type="evidence" value="ECO:0007669"/>
    <property type="project" value="UniProtKB-EC"/>
</dbReference>
<dbReference type="SUPFAM" id="SSF51905">
    <property type="entry name" value="FAD/NAD(P)-binding domain"/>
    <property type="match status" value="1"/>
</dbReference>
<organism evidence="1 2">
    <name type="scientific">Lacticaseibacillus pabuli</name>
    <dbReference type="NCBI Taxonomy" id="3025672"/>
    <lineage>
        <taxon>Bacteria</taxon>
        <taxon>Bacillati</taxon>
        <taxon>Bacillota</taxon>
        <taxon>Bacilli</taxon>
        <taxon>Lactobacillales</taxon>
        <taxon>Lactobacillaceae</taxon>
        <taxon>Lacticaseibacillus</taxon>
    </lineage>
</organism>
<dbReference type="PANTHER" id="PTHR37417">
    <property type="entry name" value="67 KDA MYOSIN-CROSS-REACTIVE ANTIGEN FAMILY PROTEIN (AFU_ORTHOLOGUE AFUA_5G09970)"/>
    <property type="match status" value="1"/>
</dbReference>
<dbReference type="Pfam" id="PF06100">
    <property type="entry name" value="MCRA"/>
    <property type="match status" value="1"/>
</dbReference>
<dbReference type="InterPro" id="IPR010354">
    <property type="entry name" value="Oleate_hydratase"/>
</dbReference>
<dbReference type="InterPro" id="IPR036188">
    <property type="entry name" value="FAD/NAD-bd_sf"/>
</dbReference>
<dbReference type="Proteomes" id="UP001220377">
    <property type="component" value="Chromosome"/>
</dbReference>
<sequence length="586" mass="65809">MKQYDDVRATIPADATSKRAHIIGGGIAGLAAAVFLIDDGGMLGQNITIYESLPVVGGSMDGTKIQTPYGFGYQNRGERELEPYMECLWYLCKKIPSIDTPGRTVLEETVTANKDDQIDSKMRILWQQGKSYEKVHDFRTSPALQKKMMALLTTSEADLVDMTVDDFFGKLAPEFYSSSLWICFHSMLAFKNYHSVLEVKRYLIRFIQHNPGIDRLQGILHTKYNEFDSIIKPIRAWLLDCGVTMRTNFHVDDINMTDDNNTATAIVGTTDGQQTTVPVDSTDLVILTNGSMTQNSSYGDNTHVAATNRDTKDRGVFSIWEKLAARDAKFGQPAKFLSDVDKTKWMSVLVTVKKYPEFYKQLYAQTHNTVGKTTGCITIQDSAWDISFVCYPKYYPDQADDEDVFFFDGLYGENKGDYVKKPMADCTGEEILTEFLYHLGLLDLKDEMLKHVYISTCMMPYITSQFMPRNLTDRPHVIPDGVTNLALIGQYVELPGDVVFTVETSVRTAMIAAYGLLKLDKPVVPIYEGQYDVRVLVACLRKFIGKDTLTVADLPKINPLKLNATMDELLAAINAVPEIAPTDNVY</sequence>
<proteinExistence type="predicted"/>
<accession>A0ABY7WSY1</accession>
<dbReference type="EC" id="4.2.1.53" evidence="1"/>
<dbReference type="Gene3D" id="3.50.50.60">
    <property type="entry name" value="FAD/NAD(P)-binding domain"/>
    <property type="match status" value="3"/>
</dbReference>
<reference evidence="1 2" key="1">
    <citation type="submission" date="2023-02" db="EMBL/GenBank/DDBJ databases">
        <title>Genome sequence of Lacticaseibacillus sp. KACC 23028.</title>
        <authorList>
            <person name="Kim S."/>
            <person name="Heo J."/>
            <person name="Kwon S.-W."/>
        </authorList>
    </citation>
    <scope>NUCLEOTIDE SEQUENCE [LARGE SCALE GENOMIC DNA]</scope>
    <source>
        <strain evidence="1 2">KACC 23028</strain>
    </source>
</reference>
<protein>
    <submittedName>
        <fullName evidence="1">Oleate hydratase</fullName>
        <ecNumber evidence="1">4.2.1.53</ecNumber>
    </submittedName>
</protein>
<dbReference type="NCBIfam" id="NF010584">
    <property type="entry name" value="PRK13977.1"/>
    <property type="match status" value="1"/>
</dbReference>
<dbReference type="PANTHER" id="PTHR37417:SF3">
    <property type="entry name" value="MYOSIN-CROSSREACTIVE PROTEIN"/>
    <property type="match status" value="1"/>
</dbReference>
<keyword evidence="2" id="KW-1185">Reference proteome</keyword>
<keyword evidence="1" id="KW-0456">Lyase</keyword>
<name>A0ABY7WSY1_9LACO</name>
<dbReference type="RefSeq" id="WP_274261257.1">
    <property type="nucleotide sequence ID" value="NZ_CP117884.1"/>
</dbReference>
<gene>
    <name evidence="1" type="ORF">PQ472_03090</name>
</gene>
<evidence type="ECO:0000313" key="2">
    <source>
        <dbReference type="Proteomes" id="UP001220377"/>
    </source>
</evidence>
<evidence type="ECO:0000313" key="1">
    <source>
        <dbReference type="EMBL" id="WDF83236.1"/>
    </source>
</evidence>
<dbReference type="EMBL" id="CP117884">
    <property type="protein sequence ID" value="WDF83236.1"/>
    <property type="molecule type" value="Genomic_DNA"/>
</dbReference>